<dbReference type="AlphaFoldDB" id="A0A9D4Z296"/>
<accession>A0A9D4Z296</accession>
<reference evidence="3" key="1">
    <citation type="journal article" date="2019" name="Plant J.">
        <title>Chlorella vulgaris genome assembly and annotation reveals the molecular basis for metabolic acclimation to high light conditions.</title>
        <authorList>
            <person name="Cecchin M."/>
            <person name="Marcolungo L."/>
            <person name="Rossato M."/>
            <person name="Girolomoni L."/>
            <person name="Cosentino E."/>
            <person name="Cuine S."/>
            <person name="Li-Beisson Y."/>
            <person name="Delledonne M."/>
            <person name="Ballottari M."/>
        </authorList>
    </citation>
    <scope>NUCLEOTIDE SEQUENCE</scope>
    <source>
        <strain evidence="3">211/11P</strain>
    </source>
</reference>
<keyword evidence="2" id="KW-0732">Signal</keyword>
<dbReference type="Proteomes" id="UP001055712">
    <property type="component" value="Unassembled WGS sequence"/>
</dbReference>
<evidence type="ECO:0000313" key="3">
    <source>
        <dbReference type="EMBL" id="KAI3438654.1"/>
    </source>
</evidence>
<feature type="signal peptide" evidence="2">
    <location>
        <begin position="1"/>
        <end position="16"/>
    </location>
</feature>
<organism evidence="3 4">
    <name type="scientific">Chlorella vulgaris</name>
    <name type="common">Green alga</name>
    <dbReference type="NCBI Taxonomy" id="3077"/>
    <lineage>
        <taxon>Eukaryota</taxon>
        <taxon>Viridiplantae</taxon>
        <taxon>Chlorophyta</taxon>
        <taxon>core chlorophytes</taxon>
        <taxon>Trebouxiophyceae</taxon>
        <taxon>Chlorellales</taxon>
        <taxon>Chlorellaceae</taxon>
        <taxon>Chlorella clade</taxon>
        <taxon>Chlorella</taxon>
    </lineage>
</organism>
<keyword evidence="4" id="KW-1185">Reference proteome</keyword>
<comment type="caution">
    <text evidence="3">The sequence shown here is derived from an EMBL/GenBank/DDBJ whole genome shotgun (WGS) entry which is preliminary data.</text>
</comment>
<evidence type="ECO:0000256" key="1">
    <source>
        <dbReference type="SAM" id="MobiDB-lite"/>
    </source>
</evidence>
<sequence length="136" mass="14131">MLVVAITAALAAQGVASRLSSWIESYGAPLLVALFLVVAYCCTLDRGAAPASQPSHGQAHRGGGSGRAAAAPSTVERRPAQPQQEEQQVSSTLIPDNPSFSQATTRRSTIRSRGAPASAAPPAEIELQLQTSRRPT</sequence>
<reference evidence="3" key="2">
    <citation type="submission" date="2020-11" db="EMBL/GenBank/DDBJ databases">
        <authorList>
            <person name="Cecchin M."/>
            <person name="Marcolungo L."/>
            <person name="Rossato M."/>
            <person name="Girolomoni L."/>
            <person name="Cosentino E."/>
            <person name="Cuine S."/>
            <person name="Li-Beisson Y."/>
            <person name="Delledonne M."/>
            <person name="Ballottari M."/>
        </authorList>
    </citation>
    <scope>NUCLEOTIDE SEQUENCE</scope>
    <source>
        <strain evidence="3">211/11P</strain>
        <tissue evidence="3">Whole cell</tissue>
    </source>
</reference>
<gene>
    <name evidence="3" type="ORF">D9Q98_001076</name>
</gene>
<name>A0A9D4Z296_CHLVU</name>
<protein>
    <submittedName>
        <fullName evidence="3">Uncharacterized protein</fullName>
    </submittedName>
</protein>
<feature type="region of interest" description="Disordered" evidence="1">
    <location>
        <begin position="47"/>
        <end position="136"/>
    </location>
</feature>
<proteinExistence type="predicted"/>
<evidence type="ECO:0000313" key="4">
    <source>
        <dbReference type="Proteomes" id="UP001055712"/>
    </source>
</evidence>
<feature type="compositionally biased region" description="Polar residues" evidence="1">
    <location>
        <begin position="89"/>
        <end position="107"/>
    </location>
</feature>
<evidence type="ECO:0000256" key="2">
    <source>
        <dbReference type="SAM" id="SignalP"/>
    </source>
</evidence>
<dbReference type="EMBL" id="SIDB01000001">
    <property type="protein sequence ID" value="KAI3438654.1"/>
    <property type="molecule type" value="Genomic_DNA"/>
</dbReference>
<feature type="chain" id="PRO_5039675487" evidence="2">
    <location>
        <begin position="17"/>
        <end position="136"/>
    </location>
</feature>